<feature type="non-terminal residue" evidence="1">
    <location>
        <position position="68"/>
    </location>
</feature>
<sequence>MSRLTSLSVHHGHSRSLTNLPKVTVTGIEGVSTLELGEELKSRSTPCSPVPCKRKAFSTCFGGVRYTI</sequence>
<dbReference type="EMBL" id="JBJQND010000014">
    <property type="protein sequence ID" value="KAL3854487.1"/>
    <property type="molecule type" value="Genomic_DNA"/>
</dbReference>
<evidence type="ECO:0000313" key="2">
    <source>
        <dbReference type="Proteomes" id="UP001634394"/>
    </source>
</evidence>
<accession>A0ABD3UZ40</accession>
<keyword evidence="2" id="KW-1185">Reference proteome</keyword>
<evidence type="ECO:0000313" key="1">
    <source>
        <dbReference type="EMBL" id="KAL3854487.1"/>
    </source>
</evidence>
<protein>
    <submittedName>
        <fullName evidence="1">Uncharacterized protein</fullName>
    </submittedName>
</protein>
<name>A0ABD3UZ40_SINWO</name>
<proteinExistence type="predicted"/>
<comment type="caution">
    <text evidence="1">The sequence shown here is derived from an EMBL/GenBank/DDBJ whole genome shotgun (WGS) entry which is preliminary data.</text>
</comment>
<dbReference type="Proteomes" id="UP001634394">
    <property type="component" value="Unassembled WGS sequence"/>
</dbReference>
<gene>
    <name evidence="1" type="ORF">ACJMK2_013753</name>
</gene>
<reference evidence="1 2" key="1">
    <citation type="submission" date="2024-11" db="EMBL/GenBank/DDBJ databases">
        <title>Chromosome-level genome assembly of the freshwater bivalve Anodonta woodiana.</title>
        <authorList>
            <person name="Chen X."/>
        </authorList>
    </citation>
    <scope>NUCLEOTIDE SEQUENCE [LARGE SCALE GENOMIC DNA]</scope>
    <source>
        <strain evidence="1">MN2024</strain>
        <tissue evidence="1">Gills</tissue>
    </source>
</reference>
<dbReference type="AlphaFoldDB" id="A0ABD3UZ40"/>
<organism evidence="1 2">
    <name type="scientific">Sinanodonta woodiana</name>
    <name type="common">Chinese pond mussel</name>
    <name type="synonym">Anodonta woodiana</name>
    <dbReference type="NCBI Taxonomy" id="1069815"/>
    <lineage>
        <taxon>Eukaryota</taxon>
        <taxon>Metazoa</taxon>
        <taxon>Spiralia</taxon>
        <taxon>Lophotrochozoa</taxon>
        <taxon>Mollusca</taxon>
        <taxon>Bivalvia</taxon>
        <taxon>Autobranchia</taxon>
        <taxon>Heteroconchia</taxon>
        <taxon>Palaeoheterodonta</taxon>
        <taxon>Unionida</taxon>
        <taxon>Unionoidea</taxon>
        <taxon>Unionidae</taxon>
        <taxon>Unioninae</taxon>
        <taxon>Sinanodonta</taxon>
    </lineage>
</organism>